<dbReference type="Proteomes" id="UP001524460">
    <property type="component" value="Unassembled WGS sequence"/>
</dbReference>
<comment type="caution">
    <text evidence="1">The sequence shown here is derived from an EMBL/GenBank/DDBJ whole genome shotgun (WGS) entry which is preliminary data.</text>
</comment>
<name>A0ABT1NBZ2_9GAMM</name>
<evidence type="ECO:0000313" key="1">
    <source>
        <dbReference type="EMBL" id="MCQ1061334.1"/>
    </source>
</evidence>
<gene>
    <name evidence="1" type="ORF">NHN17_25280</name>
</gene>
<organism evidence="1 2">
    <name type="scientific">Photobacterium pectinilyticum</name>
    <dbReference type="NCBI Taxonomy" id="2906793"/>
    <lineage>
        <taxon>Bacteria</taxon>
        <taxon>Pseudomonadati</taxon>
        <taxon>Pseudomonadota</taxon>
        <taxon>Gammaproteobacteria</taxon>
        <taxon>Vibrionales</taxon>
        <taxon>Vibrionaceae</taxon>
        <taxon>Photobacterium</taxon>
    </lineage>
</organism>
<dbReference type="EMBL" id="JANEYT010000145">
    <property type="protein sequence ID" value="MCQ1061334.1"/>
    <property type="molecule type" value="Genomic_DNA"/>
</dbReference>
<reference evidence="1 2" key="1">
    <citation type="submission" date="2022-07" db="EMBL/GenBank/DDBJ databases">
        <title>Photobacterium pectinilyticum sp. nov., a marine bacterium isolated from surface seawater of Qingdao offshore.</title>
        <authorList>
            <person name="Wang X."/>
        </authorList>
    </citation>
    <scope>NUCLEOTIDE SEQUENCE [LARGE SCALE GENOMIC DNA]</scope>
    <source>
        <strain evidence="1 2">ZSDE20</strain>
    </source>
</reference>
<protein>
    <submittedName>
        <fullName evidence="1">Uncharacterized protein</fullName>
    </submittedName>
</protein>
<sequence>MNRAVLSNELATRHEAKLVRNKETIDSRIEYWHGEIKKNQGYAAKYDSQLDFLATITDDEINHFNTSPSNSDAFHTISDKQYNSDIRNCILRTMPRQTCDRERCQQRLVRESQRYEEQTAINQQRIDDYGYPLDEMNRKPGYLVRLGW</sequence>
<keyword evidence="2" id="KW-1185">Reference proteome</keyword>
<dbReference type="RefSeq" id="WP_255045451.1">
    <property type="nucleotide sequence ID" value="NZ_JANEYT010000145.1"/>
</dbReference>
<proteinExistence type="predicted"/>
<evidence type="ECO:0000313" key="2">
    <source>
        <dbReference type="Proteomes" id="UP001524460"/>
    </source>
</evidence>
<accession>A0ABT1NBZ2</accession>